<dbReference type="Proteomes" id="UP000325440">
    <property type="component" value="Unassembled WGS sequence"/>
</dbReference>
<protein>
    <submittedName>
        <fullName evidence="1">Uncharacterized protein</fullName>
    </submittedName>
</protein>
<organism evidence="1 2">
    <name type="scientific">Cinara cedri</name>
    <dbReference type="NCBI Taxonomy" id="506608"/>
    <lineage>
        <taxon>Eukaryota</taxon>
        <taxon>Metazoa</taxon>
        <taxon>Ecdysozoa</taxon>
        <taxon>Arthropoda</taxon>
        <taxon>Hexapoda</taxon>
        <taxon>Insecta</taxon>
        <taxon>Pterygota</taxon>
        <taxon>Neoptera</taxon>
        <taxon>Paraneoptera</taxon>
        <taxon>Hemiptera</taxon>
        <taxon>Sternorrhyncha</taxon>
        <taxon>Aphidomorpha</taxon>
        <taxon>Aphidoidea</taxon>
        <taxon>Aphididae</taxon>
        <taxon>Lachninae</taxon>
        <taxon>Cinara</taxon>
    </lineage>
</organism>
<name>A0A5E4MLE7_9HEMI</name>
<gene>
    <name evidence="1" type="ORF">CINCED_3A024313</name>
</gene>
<accession>A0A5E4MLE7</accession>
<sequence>MESNPNLTVGYIEDDQISPAEHLPAGYNVDWRTLNRLRTGVGRSKDNLKKWGVIQRDTKCDCGDEHTVSHLLICPDCPTTCTTSDLLTVTKKCN</sequence>
<dbReference type="OrthoDB" id="7420673at2759"/>
<evidence type="ECO:0000313" key="2">
    <source>
        <dbReference type="Proteomes" id="UP000325440"/>
    </source>
</evidence>
<reference evidence="1 2" key="1">
    <citation type="submission" date="2019-08" db="EMBL/GenBank/DDBJ databases">
        <authorList>
            <person name="Alioto T."/>
            <person name="Alioto T."/>
            <person name="Gomez Garrido J."/>
        </authorList>
    </citation>
    <scope>NUCLEOTIDE SEQUENCE [LARGE SCALE GENOMIC DNA]</scope>
</reference>
<dbReference type="EMBL" id="CABPRJ010000962">
    <property type="protein sequence ID" value="VVC33049.1"/>
    <property type="molecule type" value="Genomic_DNA"/>
</dbReference>
<evidence type="ECO:0000313" key="1">
    <source>
        <dbReference type="EMBL" id="VVC33049.1"/>
    </source>
</evidence>
<keyword evidence="2" id="KW-1185">Reference proteome</keyword>
<dbReference type="AlphaFoldDB" id="A0A5E4MLE7"/>
<proteinExistence type="predicted"/>